<dbReference type="PANTHER" id="PTHR32432">
    <property type="entry name" value="CELL DIVISION PROTEIN FTSA-RELATED"/>
    <property type="match status" value="1"/>
</dbReference>
<evidence type="ECO:0000256" key="2">
    <source>
        <dbReference type="ARBA" id="ARBA00022618"/>
    </source>
</evidence>
<dbReference type="EMBL" id="UINC01166109">
    <property type="protein sequence ID" value="SVD67883.1"/>
    <property type="molecule type" value="Genomic_DNA"/>
</dbReference>
<keyword evidence="4" id="KW-0131">Cell cycle</keyword>
<proteinExistence type="predicted"/>
<evidence type="ECO:0000259" key="5">
    <source>
        <dbReference type="SMART" id="SM00842"/>
    </source>
</evidence>
<dbReference type="GO" id="GO:0051301">
    <property type="term" value="P:cell division"/>
    <property type="evidence" value="ECO:0007669"/>
    <property type="project" value="UniProtKB-KW"/>
</dbReference>
<dbReference type="GO" id="GO:0032153">
    <property type="term" value="C:cell division site"/>
    <property type="evidence" value="ECO:0007669"/>
    <property type="project" value="TreeGrafter"/>
</dbReference>
<dbReference type="AlphaFoldDB" id="A0A382XA76"/>
<feature type="non-terminal residue" evidence="6">
    <location>
        <position position="1"/>
    </location>
</feature>
<gene>
    <name evidence="6" type="ORF">METZ01_LOCUS420737</name>
</gene>
<name>A0A382XA76_9ZZZZ</name>
<evidence type="ECO:0000313" key="6">
    <source>
        <dbReference type="EMBL" id="SVD67883.1"/>
    </source>
</evidence>
<sequence>PEYSILGICDPHISTIATTGTIYRESPSGTTKGDLDGALENAFPHDLPNGKELLHLMPISYTLDDIPGVSRPIGMHAEVLQVKAASIMGGTSPLNNLKKAAKNAGVNAKGIVFTSLCLSDSILTPDQRQQGTLMIDMGAGTTSVTYFENGAISCAKVIGVGGNNITNDVAVVLGIPYKEAENAKISSGTTEPWRASSTGVLPVGGFNEDEVGTISQRELCAVIRERAEEIFQLVRNELDDMGIQPVPTLEVVLTGKTSTMQGMKDLAQDVLG</sequence>
<dbReference type="Gene3D" id="3.30.1490.110">
    <property type="match status" value="1"/>
</dbReference>
<dbReference type="Gene3D" id="3.30.420.40">
    <property type="match status" value="1"/>
</dbReference>
<keyword evidence="2" id="KW-0132">Cell division</keyword>
<evidence type="ECO:0000256" key="4">
    <source>
        <dbReference type="ARBA" id="ARBA00023306"/>
    </source>
</evidence>
<evidence type="ECO:0000256" key="1">
    <source>
        <dbReference type="ARBA" id="ARBA00022475"/>
    </source>
</evidence>
<dbReference type="NCBIfam" id="TIGR01174">
    <property type="entry name" value="ftsA"/>
    <property type="match status" value="1"/>
</dbReference>
<dbReference type="PANTHER" id="PTHR32432:SF4">
    <property type="entry name" value="CELL DIVISION PROTEIN FTSA"/>
    <property type="match status" value="1"/>
</dbReference>
<organism evidence="6">
    <name type="scientific">marine metagenome</name>
    <dbReference type="NCBI Taxonomy" id="408172"/>
    <lineage>
        <taxon>unclassified sequences</taxon>
        <taxon>metagenomes</taxon>
        <taxon>ecological metagenomes</taxon>
    </lineage>
</organism>
<dbReference type="GO" id="GO:0009898">
    <property type="term" value="C:cytoplasmic side of plasma membrane"/>
    <property type="evidence" value="ECO:0007669"/>
    <property type="project" value="TreeGrafter"/>
</dbReference>
<feature type="non-terminal residue" evidence="6">
    <location>
        <position position="272"/>
    </location>
</feature>
<dbReference type="InterPro" id="IPR043129">
    <property type="entry name" value="ATPase_NBD"/>
</dbReference>
<accession>A0A382XA76</accession>
<dbReference type="Pfam" id="PF14450">
    <property type="entry name" value="FtsA"/>
    <property type="match status" value="1"/>
</dbReference>
<dbReference type="InterPro" id="IPR020823">
    <property type="entry name" value="Cell_div_FtsA"/>
</dbReference>
<keyword evidence="1" id="KW-1003">Cell membrane</keyword>
<reference evidence="6" key="1">
    <citation type="submission" date="2018-05" db="EMBL/GenBank/DDBJ databases">
        <authorList>
            <person name="Lanie J.A."/>
            <person name="Ng W.-L."/>
            <person name="Kazmierczak K.M."/>
            <person name="Andrzejewski T.M."/>
            <person name="Davidsen T.M."/>
            <person name="Wayne K.J."/>
            <person name="Tettelin H."/>
            <person name="Glass J.I."/>
            <person name="Rusch D."/>
            <person name="Podicherti R."/>
            <person name="Tsui H.-C.T."/>
            <person name="Winkler M.E."/>
        </authorList>
    </citation>
    <scope>NUCLEOTIDE SEQUENCE</scope>
</reference>
<dbReference type="Pfam" id="PF02491">
    <property type="entry name" value="SHS2_FTSA"/>
    <property type="match status" value="1"/>
</dbReference>
<evidence type="ECO:0000256" key="3">
    <source>
        <dbReference type="ARBA" id="ARBA00023136"/>
    </source>
</evidence>
<protein>
    <recommendedName>
        <fullName evidence="5">SHS2 domain-containing protein</fullName>
    </recommendedName>
</protein>
<dbReference type="SUPFAM" id="SSF53067">
    <property type="entry name" value="Actin-like ATPase domain"/>
    <property type="match status" value="2"/>
</dbReference>
<feature type="domain" description="SHS2" evidence="5">
    <location>
        <begin position="1"/>
        <end position="122"/>
    </location>
</feature>
<keyword evidence="3" id="KW-0472">Membrane</keyword>
<dbReference type="InterPro" id="IPR050696">
    <property type="entry name" value="FtsA/MreB"/>
</dbReference>
<dbReference type="InterPro" id="IPR003494">
    <property type="entry name" value="SHS2_FtsA"/>
</dbReference>
<dbReference type="SMART" id="SM00842">
    <property type="entry name" value="FtsA"/>
    <property type="match status" value="1"/>
</dbReference>